<reference evidence="3" key="1">
    <citation type="journal article" date="2019" name="Sci. Rep.">
        <title>Draft genome of Tanacetum cinerariifolium, the natural source of mosquito coil.</title>
        <authorList>
            <person name="Yamashiro T."/>
            <person name="Shiraishi A."/>
            <person name="Satake H."/>
            <person name="Nakayama K."/>
        </authorList>
    </citation>
    <scope>NUCLEOTIDE SEQUENCE</scope>
</reference>
<feature type="coiled-coil region" evidence="1">
    <location>
        <begin position="101"/>
        <end position="128"/>
    </location>
</feature>
<comment type="caution">
    <text evidence="3">The sequence shown here is derived from an EMBL/GenBank/DDBJ whole genome shotgun (WGS) entry which is preliminary data.</text>
</comment>
<feature type="compositionally biased region" description="Low complexity" evidence="2">
    <location>
        <begin position="621"/>
        <end position="633"/>
    </location>
</feature>
<feature type="compositionally biased region" description="Basic and acidic residues" evidence="2">
    <location>
        <begin position="502"/>
        <end position="515"/>
    </location>
</feature>
<evidence type="ECO:0000313" key="3">
    <source>
        <dbReference type="EMBL" id="GEU41121.1"/>
    </source>
</evidence>
<feature type="region of interest" description="Disordered" evidence="2">
    <location>
        <begin position="476"/>
        <end position="644"/>
    </location>
</feature>
<protein>
    <recommendedName>
        <fullName evidence="4">Integrase, catalytic region, zinc finger, CCHC-type, peptidase aspartic, catalytic</fullName>
    </recommendedName>
</protein>
<feature type="compositionally biased region" description="Polar residues" evidence="2">
    <location>
        <begin position="282"/>
        <end position="298"/>
    </location>
</feature>
<proteinExistence type="predicted"/>
<dbReference type="AlphaFoldDB" id="A0A6L2JVL2"/>
<evidence type="ECO:0000256" key="1">
    <source>
        <dbReference type="SAM" id="Coils"/>
    </source>
</evidence>
<accession>A0A6L2JVL2</accession>
<sequence length="714" mass="81433">MKTKALKEHDKVAKLVKALMVYPPNTPVKLVPMVLPIKSQVKINIFALIKLFLELEKTCKKRITPTCLIKGERGFEQTKECYLTEVIPFFKTLKEHFGGTQKALTTEIKEMKINFDELEAEVDQNDVNRKCDEIERRNLLIANDTLISNCLSTEVFYIATNSELNVSRNNKKFHLYYLKHLKESVATLREIIKEAKVERALDRSVASACLYTKHSQELLEYVIGTCPKDFSKQDKKQATTPLNRKKQVTFRDQCETSYMNTQKHVEQQITQKTNVSVLPSTEVDSCTDASGSKPMSNTKKNRISPAKSVNKKTVEDHTRTNKSSFQKPNRCSKHMTGDRSRLRNFIKKFIGTVRFGNGHFGAIMGTEYQLADLFAKSLPKERFEYLVYRIGMMIPNAFLTDEIHATDDYAKYEMVFVKKTSLLIKSLKVTIKQKAKTASIPPLLSIALQKTTLIAETQENVAKVQEKMEKEDIEKMVEGEEDEESYASESVDSMLNDDNDDTCTRIEPESHKKNPEVVVVDDDDDVNVTKKKDDKKDNDEEKDDDVEKKDDDKNEKEKKDEKKNDVEDKDNVDHTDHALVGTHATGSLESRNKQMRTPIPTLNRSPRKELSLDKTNSKELTATASPTTTTTSKSKSKRGFTSNKSKILPGSITGMYSVVPELMFAKTYEMIKEEMPRLADLTVKKDREIAPTNVQELISKEFATHAPKIIEELF</sequence>
<evidence type="ECO:0000256" key="2">
    <source>
        <dbReference type="SAM" id="MobiDB-lite"/>
    </source>
</evidence>
<feature type="compositionally biased region" description="Basic and acidic residues" evidence="2">
    <location>
        <begin position="606"/>
        <end position="617"/>
    </location>
</feature>
<name>A0A6L2JVL2_TANCI</name>
<dbReference type="EMBL" id="BKCJ010001395">
    <property type="protein sequence ID" value="GEU41121.1"/>
    <property type="molecule type" value="Genomic_DNA"/>
</dbReference>
<keyword evidence="1" id="KW-0175">Coiled coil</keyword>
<feature type="compositionally biased region" description="Basic and acidic residues" evidence="2">
    <location>
        <begin position="527"/>
        <end position="577"/>
    </location>
</feature>
<organism evidence="3">
    <name type="scientific">Tanacetum cinerariifolium</name>
    <name type="common">Dalmatian daisy</name>
    <name type="synonym">Chrysanthemum cinerariifolium</name>
    <dbReference type="NCBI Taxonomy" id="118510"/>
    <lineage>
        <taxon>Eukaryota</taxon>
        <taxon>Viridiplantae</taxon>
        <taxon>Streptophyta</taxon>
        <taxon>Embryophyta</taxon>
        <taxon>Tracheophyta</taxon>
        <taxon>Spermatophyta</taxon>
        <taxon>Magnoliopsida</taxon>
        <taxon>eudicotyledons</taxon>
        <taxon>Gunneridae</taxon>
        <taxon>Pentapetalae</taxon>
        <taxon>asterids</taxon>
        <taxon>campanulids</taxon>
        <taxon>Asterales</taxon>
        <taxon>Asteraceae</taxon>
        <taxon>Asteroideae</taxon>
        <taxon>Anthemideae</taxon>
        <taxon>Anthemidinae</taxon>
        <taxon>Tanacetum</taxon>
    </lineage>
</organism>
<gene>
    <name evidence="3" type="ORF">Tci_013099</name>
</gene>
<evidence type="ECO:0008006" key="4">
    <source>
        <dbReference type="Google" id="ProtNLM"/>
    </source>
</evidence>
<feature type="region of interest" description="Disordered" evidence="2">
    <location>
        <begin position="282"/>
        <end position="336"/>
    </location>
</feature>